<evidence type="ECO:0000259" key="1">
    <source>
        <dbReference type="SMART" id="SM00842"/>
    </source>
</evidence>
<gene>
    <name evidence="2" type="ordered locus">Dtox_3253</name>
</gene>
<reference evidence="2 3" key="1">
    <citation type="journal article" date="2009" name="Stand. Genomic Sci.">
        <title>Complete genome sequence of Desulfotomaculum acetoxidans type strain (5575).</title>
        <authorList>
            <person name="Spring S."/>
            <person name="Lapidus A."/>
            <person name="Schroder M."/>
            <person name="Gleim D."/>
            <person name="Sims D."/>
            <person name="Meincke L."/>
            <person name="Glavina Del Rio T."/>
            <person name="Tice H."/>
            <person name="Copeland A."/>
            <person name="Cheng J.F."/>
            <person name="Lucas S."/>
            <person name="Chen F."/>
            <person name="Nolan M."/>
            <person name="Bruce D."/>
            <person name="Goodwin L."/>
            <person name="Pitluck S."/>
            <person name="Ivanova N."/>
            <person name="Mavromatis K."/>
            <person name="Mikhailova N."/>
            <person name="Pati A."/>
            <person name="Chen A."/>
            <person name="Palaniappan K."/>
            <person name="Land M."/>
            <person name="Hauser L."/>
            <person name="Chang Y.J."/>
            <person name="Jeffries C.D."/>
            <person name="Chain P."/>
            <person name="Saunders E."/>
            <person name="Brettin T."/>
            <person name="Detter J.C."/>
            <person name="Goker M."/>
            <person name="Bristow J."/>
            <person name="Eisen J.A."/>
            <person name="Markowitz V."/>
            <person name="Hugenholtz P."/>
            <person name="Kyrpides N.C."/>
            <person name="Klenk H.P."/>
            <person name="Han C."/>
        </authorList>
    </citation>
    <scope>NUCLEOTIDE SEQUENCE [LARGE SCALE GENOMIC DNA]</scope>
    <source>
        <strain evidence="3">ATCC 49208 / DSM 771 / VKM B-1644</strain>
    </source>
</reference>
<dbReference type="STRING" id="485916.Dtox_3253"/>
<dbReference type="InterPro" id="IPR003494">
    <property type="entry name" value="SHS2_FtsA"/>
</dbReference>
<name>C8W5I8_DESAS</name>
<protein>
    <submittedName>
        <fullName evidence="2">Type IV pilus assembly protein PilM</fullName>
    </submittedName>
</protein>
<evidence type="ECO:0000313" key="2">
    <source>
        <dbReference type="EMBL" id="ACV63988.1"/>
    </source>
</evidence>
<dbReference type="SMART" id="SM00842">
    <property type="entry name" value="FtsA"/>
    <property type="match status" value="1"/>
</dbReference>
<dbReference type="CDD" id="cd24049">
    <property type="entry name" value="ASKHA_NBD_PilM"/>
    <property type="match status" value="1"/>
</dbReference>
<dbReference type="InterPro" id="IPR050696">
    <property type="entry name" value="FtsA/MreB"/>
</dbReference>
<evidence type="ECO:0000313" key="3">
    <source>
        <dbReference type="Proteomes" id="UP000002217"/>
    </source>
</evidence>
<dbReference type="InterPro" id="IPR005883">
    <property type="entry name" value="PilM"/>
</dbReference>
<dbReference type="RefSeq" id="WP_015758680.1">
    <property type="nucleotide sequence ID" value="NC_013216.1"/>
</dbReference>
<sequence>MGFFLKSTDAVGLEFDTGVIRFVKLKGSAPPFTLVGAGQIEIPDNAVAEGIVEDVPAVAGALEELWNKSQVGSREVTLGIFNQGVLFRRAVFPKLEQKKLAQVVRYQSDDYFPVPVSELVLDFAVVGELEGENGPALDVLLVAVQREILEKSLHVLTAAGLRPLVIDASPLALARTVPRTRLAGTVLVIDIANGLTTLFLVSGGVPMLARSLPHSLQFFARELDLPLGSVLENIQQAAAAAEEEARSYPAGMPGVFSEWVFVLANEIRSLINYYLVQNTSAVIDHIALSGRGARMDGLAEFLQEELDLPVETIKPLENIKIAAFRNKNLGPDGLDFSVSIGLALRGLQAS</sequence>
<dbReference type="Gene3D" id="3.30.1490.300">
    <property type="match status" value="1"/>
</dbReference>
<dbReference type="InterPro" id="IPR043129">
    <property type="entry name" value="ATPase_NBD"/>
</dbReference>
<dbReference type="Pfam" id="PF11104">
    <property type="entry name" value="PilM_2"/>
    <property type="match status" value="1"/>
</dbReference>
<organism evidence="2 3">
    <name type="scientific">Desulfofarcimen acetoxidans (strain ATCC 49208 / DSM 771 / KCTC 5769 / VKM B-1644 / 5575)</name>
    <name type="common">Desulfotomaculum acetoxidans</name>
    <dbReference type="NCBI Taxonomy" id="485916"/>
    <lineage>
        <taxon>Bacteria</taxon>
        <taxon>Bacillati</taxon>
        <taxon>Bacillota</taxon>
        <taxon>Clostridia</taxon>
        <taxon>Eubacteriales</taxon>
        <taxon>Peptococcaceae</taxon>
        <taxon>Desulfofarcimen</taxon>
    </lineage>
</organism>
<dbReference type="AlphaFoldDB" id="C8W5I8"/>
<accession>C8W5I8</accession>
<dbReference type="HOGENOM" id="CLU_050686_0_0_9"/>
<dbReference type="GO" id="GO:0051301">
    <property type="term" value="P:cell division"/>
    <property type="evidence" value="ECO:0007669"/>
    <property type="project" value="InterPro"/>
</dbReference>
<feature type="domain" description="SHS2" evidence="1">
    <location>
        <begin position="10"/>
        <end position="177"/>
    </location>
</feature>
<dbReference type="PIRSF" id="PIRSF019169">
    <property type="entry name" value="PilM"/>
    <property type="match status" value="1"/>
</dbReference>
<dbReference type="PANTHER" id="PTHR32432">
    <property type="entry name" value="CELL DIVISION PROTEIN FTSA-RELATED"/>
    <property type="match status" value="1"/>
</dbReference>
<dbReference type="KEGG" id="dae:Dtox_3253"/>
<dbReference type="Gene3D" id="3.30.420.40">
    <property type="match status" value="2"/>
</dbReference>
<dbReference type="SMR" id="C8W5I8"/>
<dbReference type="eggNOG" id="COG4972">
    <property type="taxonomic scope" value="Bacteria"/>
</dbReference>
<dbReference type="PANTHER" id="PTHR32432:SF3">
    <property type="entry name" value="ETHANOLAMINE UTILIZATION PROTEIN EUTJ"/>
    <property type="match status" value="1"/>
</dbReference>
<dbReference type="Proteomes" id="UP000002217">
    <property type="component" value="Chromosome"/>
</dbReference>
<dbReference type="OrthoDB" id="1803742at2"/>
<dbReference type="EMBL" id="CP001720">
    <property type="protein sequence ID" value="ACV63988.1"/>
    <property type="molecule type" value="Genomic_DNA"/>
</dbReference>
<keyword evidence="3" id="KW-1185">Reference proteome</keyword>
<dbReference type="NCBIfam" id="TIGR01175">
    <property type="entry name" value="pilM"/>
    <property type="match status" value="1"/>
</dbReference>
<proteinExistence type="predicted"/>
<dbReference type="SUPFAM" id="SSF53067">
    <property type="entry name" value="Actin-like ATPase domain"/>
    <property type="match status" value="2"/>
</dbReference>